<feature type="non-terminal residue" evidence="8">
    <location>
        <position position="1"/>
    </location>
</feature>
<dbReference type="Gene3D" id="3.40.50.10130">
    <property type="match status" value="1"/>
</dbReference>
<feature type="non-terminal residue" evidence="8">
    <location>
        <position position="70"/>
    </location>
</feature>
<evidence type="ECO:0000256" key="2">
    <source>
        <dbReference type="ARBA" id="ARBA00008283"/>
    </source>
</evidence>
<evidence type="ECO:0000256" key="4">
    <source>
        <dbReference type="ARBA" id="ARBA00023125"/>
    </source>
</evidence>
<feature type="domain" description="ERCC1-like central" evidence="7">
    <location>
        <begin position="1"/>
        <end position="70"/>
    </location>
</feature>
<comment type="caution">
    <text evidence="8">The sequence shown here is derived from an EMBL/GenBank/DDBJ whole genome shotgun (WGS) entry which is preliminary data.</text>
</comment>
<dbReference type="SUPFAM" id="SSF52980">
    <property type="entry name" value="Restriction endonuclease-like"/>
    <property type="match status" value="1"/>
</dbReference>
<organism evidence="8 9">
    <name type="scientific">Tetraparma gracilis</name>
    <dbReference type="NCBI Taxonomy" id="2962635"/>
    <lineage>
        <taxon>Eukaryota</taxon>
        <taxon>Sar</taxon>
        <taxon>Stramenopiles</taxon>
        <taxon>Ochrophyta</taxon>
        <taxon>Bolidophyceae</taxon>
        <taxon>Parmales</taxon>
        <taxon>Triparmaceae</taxon>
        <taxon>Tetraparma</taxon>
    </lineage>
</organism>
<evidence type="ECO:0000256" key="6">
    <source>
        <dbReference type="ARBA" id="ARBA00023242"/>
    </source>
</evidence>
<dbReference type="InterPro" id="IPR047260">
    <property type="entry name" value="ERCC1-like_central_dom"/>
</dbReference>
<evidence type="ECO:0000313" key="8">
    <source>
        <dbReference type="EMBL" id="GMI30394.1"/>
    </source>
</evidence>
<evidence type="ECO:0000256" key="3">
    <source>
        <dbReference type="ARBA" id="ARBA00022763"/>
    </source>
</evidence>
<accession>A0ABQ6MPL8</accession>
<keyword evidence="5" id="KW-0234">DNA repair</keyword>
<proteinExistence type="inferred from homology"/>
<dbReference type="Pfam" id="PF03834">
    <property type="entry name" value="Rad10"/>
    <property type="match status" value="1"/>
</dbReference>
<comment type="subcellular location">
    <subcellularLocation>
        <location evidence="1">Nucleus</location>
    </subcellularLocation>
</comment>
<evidence type="ECO:0000256" key="1">
    <source>
        <dbReference type="ARBA" id="ARBA00004123"/>
    </source>
</evidence>
<gene>
    <name evidence="8" type="ORF">TeGR_g4296</name>
</gene>
<sequence>YIKTRFDELKTTFDLRVLLCVLDDRSTPSAPISTSSEHIVELNQLCVLNNFTLILAATVEEAGRWLESFK</sequence>
<dbReference type="PANTHER" id="PTHR12749:SF0">
    <property type="entry name" value="DNA EXCISION REPAIR PROTEIN ERCC-1"/>
    <property type="match status" value="1"/>
</dbReference>
<keyword evidence="9" id="KW-1185">Reference proteome</keyword>
<evidence type="ECO:0000259" key="7">
    <source>
        <dbReference type="Pfam" id="PF03834"/>
    </source>
</evidence>
<evidence type="ECO:0000313" key="9">
    <source>
        <dbReference type="Proteomes" id="UP001165060"/>
    </source>
</evidence>
<protein>
    <recommendedName>
        <fullName evidence="7">ERCC1-like central domain-containing protein</fullName>
    </recommendedName>
</protein>
<dbReference type="InterPro" id="IPR011335">
    <property type="entry name" value="Restrct_endonuc-II-like"/>
</dbReference>
<evidence type="ECO:0000256" key="5">
    <source>
        <dbReference type="ARBA" id="ARBA00023204"/>
    </source>
</evidence>
<dbReference type="PANTHER" id="PTHR12749">
    <property type="entry name" value="EXCISION REPAIR CROSS-COMPLEMENTING 1 ERCC1"/>
    <property type="match status" value="1"/>
</dbReference>
<keyword evidence="4" id="KW-0238">DNA-binding</keyword>
<keyword evidence="6" id="KW-0539">Nucleus</keyword>
<dbReference type="EMBL" id="BRYB01004403">
    <property type="protein sequence ID" value="GMI30394.1"/>
    <property type="molecule type" value="Genomic_DNA"/>
</dbReference>
<dbReference type="Proteomes" id="UP001165060">
    <property type="component" value="Unassembled WGS sequence"/>
</dbReference>
<name>A0ABQ6MPL8_9STRA</name>
<reference evidence="8 9" key="1">
    <citation type="journal article" date="2023" name="Commun. Biol.">
        <title>Genome analysis of Parmales, the sister group of diatoms, reveals the evolutionary specialization of diatoms from phago-mixotrophs to photoautotrophs.</title>
        <authorList>
            <person name="Ban H."/>
            <person name="Sato S."/>
            <person name="Yoshikawa S."/>
            <person name="Yamada K."/>
            <person name="Nakamura Y."/>
            <person name="Ichinomiya M."/>
            <person name="Sato N."/>
            <person name="Blanc-Mathieu R."/>
            <person name="Endo H."/>
            <person name="Kuwata A."/>
            <person name="Ogata H."/>
        </authorList>
    </citation>
    <scope>NUCLEOTIDE SEQUENCE [LARGE SCALE GENOMIC DNA]</scope>
</reference>
<keyword evidence="3" id="KW-0227">DNA damage</keyword>
<comment type="similarity">
    <text evidence="2">Belongs to the ERCC1/RAD10/SWI10 family.</text>
</comment>
<dbReference type="InterPro" id="IPR004579">
    <property type="entry name" value="ERCC1/RAD10/SWI10"/>
</dbReference>